<keyword evidence="1" id="KW-1017">Isopeptide bond</keyword>
<feature type="compositionally biased region" description="Polar residues" evidence="5">
    <location>
        <begin position="61"/>
        <end position="72"/>
    </location>
</feature>
<proteinExistence type="predicted"/>
<keyword evidence="2" id="KW-0597">Phosphoprotein</keyword>
<comment type="caution">
    <text evidence="7">The sequence shown here is derived from an EMBL/GenBank/DDBJ whole genome shotgun (WGS) entry which is preliminary data.</text>
</comment>
<keyword evidence="8" id="KW-1185">Reference proteome</keyword>
<feature type="domain" description="ZMYM2-like/QRICH1 C-terminal" evidence="6">
    <location>
        <begin position="208"/>
        <end position="356"/>
    </location>
</feature>
<evidence type="ECO:0000256" key="2">
    <source>
        <dbReference type="ARBA" id="ARBA00022553"/>
    </source>
</evidence>
<dbReference type="InterPro" id="IPR042838">
    <property type="entry name" value="KIAA1958"/>
</dbReference>
<organism evidence="7 8">
    <name type="scientific">Porites lobata</name>
    <dbReference type="NCBI Taxonomy" id="104759"/>
    <lineage>
        <taxon>Eukaryota</taxon>
        <taxon>Metazoa</taxon>
        <taxon>Cnidaria</taxon>
        <taxon>Anthozoa</taxon>
        <taxon>Hexacorallia</taxon>
        <taxon>Scleractinia</taxon>
        <taxon>Fungiina</taxon>
        <taxon>Poritidae</taxon>
        <taxon>Porites</taxon>
    </lineage>
</organism>
<accession>A0ABN8PHE0</accession>
<keyword evidence="3" id="KW-0832">Ubl conjugation</keyword>
<keyword evidence="4" id="KW-0233">DNA recombination</keyword>
<dbReference type="Gene3D" id="1.10.443.10">
    <property type="entry name" value="Intergrase catalytic core"/>
    <property type="match status" value="1"/>
</dbReference>
<name>A0ABN8PHE0_9CNID</name>
<dbReference type="SUPFAM" id="SSF56349">
    <property type="entry name" value="DNA breaking-rejoining enzymes"/>
    <property type="match status" value="1"/>
</dbReference>
<sequence length="557" mass="63480">MDEFNYLQFLNDDSELLEAEEVLLGEFPTFSVQFDEYFDKFSSTSAPDACDPESSNKETNPEPTQKVQNVDSTRFPEISSEEIEELKAVAVNKNTSRSTKQWMNVFKSWCQSRHLENVNIETMAPEELDNILSKFYAEVKKRDGDDYEPECLKIMQSAIERYLKEKNYPLSIVRSREFHNSQEILHAKAISLRQQGKGKRPSKSQPLTSQEESSLWLKGQLGDFNGKVLTNVNFKNLTEQLGFRGRQEHYDAYVEDFVIRQQEDGSEVVEFREGPTKTRSGGLTISRRTTPQAMYFTDGGKTDPVRLFKLWLSKRPDGMKDKGPLYLSVINRPKSNDIWYTKIRMGENTIGNIMKSMASCLKTNKKLTNHSMRKTLVSKLKKSGQPRNVICEITGHARESSLDDYDEIDENQRKELSHIISGFKVVPNENGPNDVSHQNSTAAKAPTIQNTVQHPVLHQRAPLVPINRSQQQGQMHQAMEFLNPDFQAAGFAGFPPSCPSQFHQYRMAALTCAGNTAASSQNYTGCTFNFFSQENAMPQPQPQKKRRAYIIESDDED</sequence>
<feature type="region of interest" description="Disordered" evidence="5">
    <location>
        <begin position="191"/>
        <end position="211"/>
    </location>
</feature>
<evidence type="ECO:0000256" key="3">
    <source>
        <dbReference type="ARBA" id="ARBA00022843"/>
    </source>
</evidence>
<gene>
    <name evidence="7" type="ORF">PLOB_00043667</name>
</gene>
<evidence type="ECO:0000256" key="1">
    <source>
        <dbReference type="ARBA" id="ARBA00022499"/>
    </source>
</evidence>
<dbReference type="Pfam" id="PF12012">
    <property type="entry name" value="DUF3504"/>
    <property type="match status" value="1"/>
</dbReference>
<evidence type="ECO:0000256" key="5">
    <source>
        <dbReference type="SAM" id="MobiDB-lite"/>
    </source>
</evidence>
<evidence type="ECO:0000259" key="6">
    <source>
        <dbReference type="Pfam" id="PF12012"/>
    </source>
</evidence>
<dbReference type="InterPro" id="IPR013762">
    <property type="entry name" value="Integrase-like_cat_sf"/>
</dbReference>
<dbReference type="InterPro" id="IPR011010">
    <property type="entry name" value="DNA_brk_join_enz"/>
</dbReference>
<dbReference type="PANTHER" id="PTHR46963">
    <property type="entry name" value="SIMILAR TO RIKEN CDNA E130308A19"/>
    <property type="match status" value="1"/>
</dbReference>
<evidence type="ECO:0000256" key="4">
    <source>
        <dbReference type="ARBA" id="ARBA00023172"/>
    </source>
</evidence>
<feature type="region of interest" description="Disordered" evidence="5">
    <location>
        <begin position="534"/>
        <end position="557"/>
    </location>
</feature>
<dbReference type="InterPro" id="IPR021893">
    <property type="entry name" value="ZMYM2-like_C"/>
</dbReference>
<dbReference type="Proteomes" id="UP001159405">
    <property type="component" value="Unassembled WGS sequence"/>
</dbReference>
<dbReference type="PANTHER" id="PTHR46963:SF2">
    <property type="match status" value="1"/>
</dbReference>
<protein>
    <recommendedName>
        <fullName evidence="6">ZMYM2-like/QRICH1 C-terminal domain-containing protein</fullName>
    </recommendedName>
</protein>
<evidence type="ECO:0000313" key="8">
    <source>
        <dbReference type="Proteomes" id="UP001159405"/>
    </source>
</evidence>
<feature type="region of interest" description="Disordered" evidence="5">
    <location>
        <begin position="43"/>
        <end position="74"/>
    </location>
</feature>
<reference evidence="7 8" key="1">
    <citation type="submission" date="2022-05" db="EMBL/GenBank/DDBJ databases">
        <authorList>
            <consortium name="Genoscope - CEA"/>
            <person name="William W."/>
        </authorList>
    </citation>
    <scope>NUCLEOTIDE SEQUENCE [LARGE SCALE GENOMIC DNA]</scope>
</reference>
<dbReference type="EMBL" id="CALNXK010000072">
    <property type="protein sequence ID" value="CAH3143952.1"/>
    <property type="molecule type" value="Genomic_DNA"/>
</dbReference>
<evidence type="ECO:0000313" key="7">
    <source>
        <dbReference type="EMBL" id="CAH3143952.1"/>
    </source>
</evidence>